<dbReference type="RefSeq" id="WP_172110647.1">
    <property type="nucleotide sequence ID" value="NZ_JABFDN010000003.1"/>
</dbReference>
<evidence type="ECO:0000256" key="9">
    <source>
        <dbReference type="SAM" id="MobiDB-lite"/>
    </source>
</evidence>
<sequence length="149" mass="16699">MTELPAKTDAGGAKPFRVRLERPDGIFSFDASADEYLLYAMIDAGIDSPYICEQGWCIACAARLLAGDVDRSGALTEYPEDVEAGFVLLCSTMPRSDLVLSQDDRQTRRDMMQHRIEHNRLARAYPPGTRSRFRRGRAAARSDTRDDHS</sequence>
<name>A0ABX2CBF1_9BRAD</name>
<dbReference type="Gene3D" id="3.10.20.30">
    <property type="match status" value="1"/>
</dbReference>
<keyword evidence="7" id="KW-0411">Iron-sulfur</keyword>
<dbReference type="PROSITE" id="PS51085">
    <property type="entry name" value="2FE2S_FER_2"/>
    <property type="match status" value="1"/>
</dbReference>
<reference evidence="11" key="1">
    <citation type="submission" date="2020-05" db="EMBL/GenBank/DDBJ databases">
        <title>Nod-independent and nitrogen-fixing Bradyrhizobium aeschynomene sp. nov. isolated from nodules of Aeschynomene indica.</title>
        <authorList>
            <person name="Zhang Z."/>
        </authorList>
    </citation>
    <scope>NUCLEOTIDE SEQUENCE</scope>
    <source>
        <strain evidence="11">83012</strain>
    </source>
</reference>
<keyword evidence="4" id="KW-0479">Metal-binding</keyword>
<evidence type="ECO:0000256" key="7">
    <source>
        <dbReference type="ARBA" id="ARBA00023014"/>
    </source>
</evidence>
<dbReference type="Proteomes" id="UP000886476">
    <property type="component" value="Unassembled WGS sequence"/>
</dbReference>
<dbReference type="PANTHER" id="PTHR43112:SF3">
    <property type="entry name" value="FERREDOXIN-2, CHLOROPLASTIC"/>
    <property type="match status" value="1"/>
</dbReference>
<proteinExistence type="inferred from homology"/>
<evidence type="ECO:0000256" key="3">
    <source>
        <dbReference type="ARBA" id="ARBA00022714"/>
    </source>
</evidence>
<dbReference type="SUPFAM" id="SSF54292">
    <property type="entry name" value="2Fe-2S ferredoxin-like"/>
    <property type="match status" value="1"/>
</dbReference>
<evidence type="ECO:0000256" key="4">
    <source>
        <dbReference type="ARBA" id="ARBA00022723"/>
    </source>
</evidence>
<feature type="region of interest" description="Disordered" evidence="9">
    <location>
        <begin position="124"/>
        <end position="149"/>
    </location>
</feature>
<feature type="compositionally biased region" description="Basic and acidic residues" evidence="9">
    <location>
        <begin position="140"/>
        <end position="149"/>
    </location>
</feature>
<dbReference type="InterPro" id="IPR001041">
    <property type="entry name" value="2Fe-2S_ferredoxin-type"/>
</dbReference>
<keyword evidence="12" id="KW-1185">Reference proteome</keyword>
<dbReference type="CDD" id="cd00207">
    <property type="entry name" value="fer2"/>
    <property type="match status" value="1"/>
</dbReference>
<dbReference type="EMBL" id="JABFDN010000003">
    <property type="protein sequence ID" value="NPU65549.1"/>
    <property type="molecule type" value="Genomic_DNA"/>
</dbReference>
<dbReference type="Pfam" id="PF00111">
    <property type="entry name" value="Fer2"/>
    <property type="match status" value="1"/>
</dbReference>
<keyword evidence="5" id="KW-0249">Electron transport</keyword>
<evidence type="ECO:0000313" key="12">
    <source>
        <dbReference type="Proteomes" id="UP000886476"/>
    </source>
</evidence>
<comment type="caution">
    <text evidence="11">The sequence shown here is derived from an EMBL/GenBank/DDBJ whole genome shotgun (WGS) entry which is preliminary data.</text>
</comment>
<feature type="domain" description="2Fe-2S ferredoxin-type" evidence="10">
    <location>
        <begin position="16"/>
        <end position="106"/>
    </location>
</feature>
<evidence type="ECO:0000256" key="6">
    <source>
        <dbReference type="ARBA" id="ARBA00023004"/>
    </source>
</evidence>
<accession>A0ABX2CBF1</accession>
<gene>
    <name evidence="11" type="ORF">HL667_11135</name>
</gene>
<evidence type="ECO:0000259" key="10">
    <source>
        <dbReference type="PROSITE" id="PS51085"/>
    </source>
</evidence>
<evidence type="ECO:0000313" key="11">
    <source>
        <dbReference type="EMBL" id="NPU65549.1"/>
    </source>
</evidence>
<keyword evidence="3" id="KW-0001">2Fe-2S</keyword>
<protein>
    <submittedName>
        <fullName evidence="11">2Fe-2S iron-sulfur cluster binding domain-containing protein</fullName>
    </submittedName>
</protein>
<dbReference type="PANTHER" id="PTHR43112">
    <property type="entry name" value="FERREDOXIN"/>
    <property type="match status" value="1"/>
</dbReference>
<evidence type="ECO:0000256" key="8">
    <source>
        <dbReference type="ARBA" id="ARBA00034078"/>
    </source>
</evidence>
<organism evidence="11 12">
    <name type="scientific">Bradyrhizobium aeschynomenes</name>
    <dbReference type="NCBI Taxonomy" id="2734909"/>
    <lineage>
        <taxon>Bacteria</taxon>
        <taxon>Pseudomonadati</taxon>
        <taxon>Pseudomonadota</taxon>
        <taxon>Alphaproteobacteria</taxon>
        <taxon>Hyphomicrobiales</taxon>
        <taxon>Nitrobacteraceae</taxon>
        <taxon>Bradyrhizobium</taxon>
    </lineage>
</organism>
<evidence type="ECO:0000256" key="1">
    <source>
        <dbReference type="ARBA" id="ARBA00007874"/>
    </source>
</evidence>
<evidence type="ECO:0000256" key="5">
    <source>
        <dbReference type="ARBA" id="ARBA00022982"/>
    </source>
</evidence>
<comment type="cofactor">
    <cofactor evidence="8">
        <name>[2Fe-2S] cluster</name>
        <dbReference type="ChEBI" id="CHEBI:190135"/>
    </cofactor>
</comment>
<dbReference type="InterPro" id="IPR036010">
    <property type="entry name" value="2Fe-2S_ferredoxin-like_sf"/>
</dbReference>
<comment type="similarity">
    <text evidence="1">Belongs to the 2Fe2S plant-type ferredoxin family.</text>
</comment>
<dbReference type="InterPro" id="IPR012675">
    <property type="entry name" value="Beta-grasp_dom_sf"/>
</dbReference>
<keyword evidence="6" id="KW-0408">Iron</keyword>
<evidence type="ECO:0000256" key="2">
    <source>
        <dbReference type="ARBA" id="ARBA00022448"/>
    </source>
</evidence>
<keyword evidence="2" id="KW-0813">Transport</keyword>